<gene>
    <name evidence="3" type="ORF">P1P91_01935</name>
</gene>
<evidence type="ECO:0000256" key="1">
    <source>
        <dbReference type="SAM" id="MobiDB-lite"/>
    </source>
</evidence>
<name>A0ABY9Z0C0_9GAMM</name>
<dbReference type="Proteomes" id="UP001301869">
    <property type="component" value="Chromosome"/>
</dbReference>
<dbReference type="EMBL" id="CP119391">
    <property type="protein sequence ID" value="WNK20471.1"/>
    <property type="molecule type" value="Genomic_DNA"/>
</dbReference>
<evidence type="ECO:0000256" key="2">
    <source>
        <dbReference type="SAM" id="SignalP"/>
    </source>
</evidence>
<evidence type="ECO:0008006" key="5">
    <source>
        <dbReference type="Google" id="ProtNLM"/>
    </source>
</evidence>
<evidence type="ECO:0000313" key="4">
    <source>
        <dbReference type="Proteomes" id="UP001301869"/>
    </source>
</evidence>
<feature type="chain" id="PRO_5045937856" description="Adhesin" evidence="2">
    <location>
        <begin position="32"/>
        <end position="209"/>
    </location>
</feature>
<feature type="compositionally biased region" description="Polar residues" evidence="1">
    <location>
        <begin position="189"/>
        <end position="202"/>
    </location>
</feature>
<proteinExistence type="predicted"/>
<keyword evidence="2" id="KW-0732">Signal</keyword>
<accession>A0ABY9Z0C0</accession>
<feature type="region of interest" description="Disordered" evidence="1">
    <location>
        <begin position="189"/>
        <end position="209"/>
    </location>
</feature>
<evidence type="ECO:0000313" key="3">
    <source>
        <dbReference type="EMBL" id="WNK20471.1"/>
    </source>
</evidence>
<protein>
    <recommendedName>
        <fullName evidence="5">Adhesin</fullName>
    </recommendedName>
</protein>
<sequence length="209" mass="21499">MANTNTDALKKSVTATAGILLIAGFIQTAAAQDPAMRNSTVLSSQALSGVSGVSTTNMAAGDGNLQSNAGTLVISNIASSANKLQQQSRIEERLIDQQNITEIKGAAFQQSEGWLSINQAAGQGNAQSNSFGVAMGISASNLSDTTLQGVQADRQGLAGTDERSRQSSSRVEVDSTAFEGARGVIQVNQSAGTGNATSNSFRMNMALKP</sequence>
<keyword evidence="4" id="KW-1185">Reference proteome</keyword>
<organism evidence="3 4">
    <name type="scientific">Halomonas piscis</name>
    <dbReference type="NCBI Taxonomy" id="3031727"/>
    <lineage>
        <taxon>Bacteria</taxon>
        <taxon>Pseudomonadati</taxon>
        <taxon>Pseudomonadota</taxon>
        <taxon>Gammaproteobacteria</taxon>
        <taxon>Oceanospirillales</taxon>
        <taxon>Halomonadaceae</taxon>
        <taxon>Halomonas</taxon>
    </lineage>
</organism>
<dbReference type="RefSeq" id="WP_311884149.1">
    <property type="nucleotide sequence ID" value="NZ_CP119391.1"/>
</dbReference>
<feature type="signal peptide" evidence="2">
    <location>
        <begin position="1"/>
        <end position="31"/>
    </location>
</feature>
<reference evidence="3 4" key="1">
    <citation type="submission" date="2023-03" db="EMBL/GenBank/DDBJ databases">
        <title>Halomonas sp. nov., isolated from Korean tranditional fermented seafood 'Jeotgal'.</title>
        <authorList>
            <person name="Kim B."/>
            <person name="Shin N.-R."/>
        </authorList>
    </citation>
    <scope>NUCLEOTIDE SEQUENCE [LARGE SCALE GENOMIC DNA]</scope>
    <source>
        <strain evidence="3 4">SG2L-4</strain>
    </source>
</reference>
<feature type="region of interest" description="Disordered" evidence="1">
    <location>
        <begin position="154"/>
        <end position="175"/>
    </location>
</feature>